<dbReference type="Proteomes" id="UP000659388">
    <property type="component" value="Unassembled WGS sequence"/>
</dbReference>
<reference evidence="2" key="1">
    <citation type="submission" date="2021-01" db="EMBL/GenBank/DDBJ databases">
        <title>Fulvivirga kasyanovii gen. nov., sp nov., a novel member of the phylum Bacteroidetes isolated from seawater in a mussel farm.</title>
        <authorList>
            <person name="Zhao L.-H."/>
            <person name="Wang Z.-J."/>
        </authorList>
    </citation>
    <scope>NUCLEOTIDE SEQUENCE</scope>
    <source>
        <strain evidence="2">2943</strain>
    </source>
</reference>
<dbReference type="Gene3D" id="2.60.40.10">
    <property type="entry name" value="Immunoglobulins"/>
    <property type="match status" value="1"/>
</dbReference>
<proteinExistence type="predicted"/>
<keyword evidence="3" id="KW-1185">Reference proteome</keyword>
<name>A0A937JYT0_9BACT</name>
<organism evidence="2 3">
    <name type="scientific">Fulvivirga sediminis</name>
    <dbReference type="NCBI Taxonomy" id="2803949"/>
    <lineage>
        <taxon>Bacteria</taxon>
        <taxon>Pseudomonadati</taxon>
        <taxon>Bacteroidota</taxon>
        <taxon>Cytophagia</taxon>
        <taxon>Cytophagales</taxon>
        <taxon>Fulvivirgaceae</taxon>
        <taxon>Fulvivirga</taxon>
    </lineage>
</organism>
<gene>
    <name evidence="2" type="ORF">JL102_07525</name>
</gene>
<dbReference type="InterPro" id="IPR013783">
    <property type="entry name" value="Ig-like_fold"/>
</dbReference>
<protein>
    <submittedName>
        <fullName evidence="2">Isoamylase early set domain-containing protein</fullName>
    </submittedName>
</protein>
<dbReference type="InterPro" id="IPR032640">
    <property type="entry name" value="AMPK1_CBM"/>
</dbReference>
<dbReference type="InterPro" id="IPR014756">
    <property type="entry name" value="Ig_E-set"/>
</dbReference>
<dbReference type="AlphaFoldDB" id="A0A937JYT0"/>
<dbReference type="EMBL" id="JAESIY010000003">
    <property type="protein sequence ID" value="MBL3655974.1"/>
    <property type="molecule type" value="Genomic_DNA"/>
</dbReference>
<feature type="domain" description="AMP-activated protein kinase glycogen-binding" evidence="1">
    <location>
        <begin position="26"/>
        <end position="84"/>
    </location>
</feature>
<evidence type="ECO:0000313" key="3">
    <source>
        <dbReference type="Proteomes" id="UP000659388"/>
    </source>
</evidence>
<dbReference type="SUPFAM" id="SSF81296">
    <property type="entry name" value="E set domains"/>
    <property type="match status" value="1"/>
</dbReference>
<dbReference type="CDD" id="cd07184">
    <property type="entry name" value="E_set_Isoamylase_like_N"/>
    <property type="match status" value="1"/>
</dbReference>
<comment type="caution">
    <text evidence="2">The sequence shown here is derived from an EMBL/GenBank/DDBJ whole genome shotgun (WGS) entry which is preliminary data.</text>
</comment>
<dbReference type="RefSeq" id="WP_202243660.1">
    <property type="nucleotide sequence ID" value="NZ_JAESIY010000003.1"/>
</dbReference>
<accession>A0A937JYT0</accession>
<evidence type="ECO:0000313" key="2">
    <source>
        <dbReference type="EMBL" id="MBL3655974.1"/>
    </source>
</evidence>
<evidence type="ECO:0000259" key="1">
    <source>
        <dbReference type="Pfam" id="PF16561"/>
    </source>
</evidence>
<sequence>MSIKKQYLKSKPICKVTFAIDKKLANGASTVHLSGNFNDWAKQEDELTALKNGTFKITKELPADQEYEFRYLLDGEYWANDDEADKFIDNGVSNEQNSVIVV</sequence>
<dbReference type="Pfam" id="PF16561">
    <property type="entry name" value="AMPK1_CBM"/>
    <property type="match status" value="1"/>
</dbReference>